<evidence type="ECO:0000256" key="2">
    <source>
        <dbReference type="SAM" id="SignalP"/>
    </source>
</evidence>
<evidence type="ECO:0000313" key="4">
    <source>
        <dbReference type="Proteomes" id="UP000224006"/>
    </source>
</evidence>
<organism evidence="3 4">
    <name type="scientific">Besnoitia besnoiti</name>
    <name type="common">Apicomplexan protozoan</name>
    <dbReference type="NCBI Taxonomy" id="94643"/>
    <lineage>
        <taxon>Eukaryota</taxon>
        <taxon>Sar</taxon>
        <taxon>Alveolata</taxon>
        <taxon>Apicomplexa</taxon>
        <taxon>Conoidasida</taxon>
        <taxon>Coccidia</taxon>
        <taxon>Eucoccidiorida</taxon>
        <taxon>Eimeriorina</taxon>
        <taxon>Sarcocystidae</taxon>
        <taxon>Besnoitia</taxon>
    </lineage>
</organism>
<dbReference type="GeneID" id="40311412"/>
<evidence type="ECO:0000256" key="1">
    <source>
        <dbReference type="SAM" id="MobiDB-lite"/>
    </source>
</evidence>
<protein>
    <submittedName>
        <fullName evidence="3">Oocyst wall protein OWP3</fullName>
    </submittedName>
</protein>
<dbReference type="OrthoDB" id="7250310at2759"/>
<dbReference type="VEuPathDB" id="ToxoDB:BESB_064840"/>
<dbReference type="Proteomes" id="UP000224006">
    <property type="component" value="Chromosome VI"/>
</dbReference>
<feature type="compositionally biased region" description="Polar residues" evidence="1">
    <location>
        <begin position="237"/>
        <end position="257"/>
    </location>
</feature>
<feature type="signal peptide" evidence="2">
    <location>
        <begin position="1"/>
        <end position="28"/>
    </location>
</feature>
<gene>
    <name evidence="3" type="ORF">BESB_064840</name>
</gene>
<evidence type="ECO:0000313" key="3">
    <source>
        <dbReference type="EMBL" id="PFH34453.1"/>
    </source>
</evidence>
<sequence length="645" mass="69688">MYIQWRLTFLPLASGLLEVVMQASAAAAQEVKATAFCTEGFVLDSSGALCVKNLKQPFSLSCPGNCEFDVNGTCSCLEETRSESSCPPGFSLDSSLRLCATTVETAAVPVCPADRKLTNNKCSGVSVMSPQFRCPHPSVLKGDLCIQEDVVAPQQHCPPGFSLAAQGIEYRRSLARSQTAEAVARLRTLGIFGRGRKNEDDDDPAVSFFEKPDAEKRKPFASALRAAQHHAGPAPSQGAQEILSPSQTTSALPQQPGTLDVSEPAPLCISSDETPARPSCPPSHRLENSVCVSEIVEAVDMQCDDGFHYDARTLACVQEKLVPSNSECPDGYRLEGNQCVASEVQEPQRVCREGFTYQANEDACVKILKEPPRLKCPGADYFFDGRNCEKRRTVEPTNNCPAGRLMNDACLVIENKSATHTCPPNATLDKNLMKCMSSSVAPVKYSCTQGELTEERTCLNRKTHTAQAVCPDGFDQRGHVCVKEKAFQPVATCPAGAALVGADCLLQEDSDPKLTCGPGFELQGGKCVMGKKVAPLQTCSAGYTPYKDKCIKQTRRSGQITCPDSFTYDGTQCVVNDQQKPIYVCPEGYLPEGEDGTCAPQMERPMALPPVSAADTHGALFEEKKKTGLQIMSLGRRKPQFMMSA</sequence>
<proteinExistence type="predicted"/>
<dbReference type="SUPFAM" id="SSF57184">
    <property type="entry name" value="Growth factor receptor domain"/>
    <property type="match status" value="3"/>
</dbReference>
<keyword evidence="4" id="KW-1185">Reference proteome</keyword>
<dbReference type="AlphaFoldDB" id="A0A2A9MFM6"/>
<feature type="region of interest" description="Disordered" evidence="1">
    <location>
        <begin position="223"/>
        <end position="283"/>
    </location>
</feature>
<dbReference type="InterPro" id="IPR009030">
    <property type="entry name" value="Growth_fac_rcpt_cys_sf"/>
</dbReference>
<reference evidence="3 4" key="1">
    <citation type="submission" date="2017-09" db="EMBL/GenBank/DDBJ databases">
        <title>Genome sequencing of Besnoitia besnoiti strain Bb-Ger1.</title>
        <authorList>
            <person name="Schares G."/>
            <person name="Venepally P."/>
            <person name="Lorenzi H.A."/>
        </authorList>
    </citation>
    <scope>NUCLEOTIDE SEQUENCE [LARGE SCALE GENOMIC DNA]</scope>
    <source>
        <strain evidence="3 4">Bb-Ger1</strain>
    </source>
</reference>
<name>A0A2A9MFM6_BESBE</name>
<feature type="chain" id="PRO_5012473599" evidence="2">
    <location>
        <begin position="29"/>
        <end position="645"/>
    </location>
</feature>
<dbReference type="KEGG" id="bbes:BESB_064840"/>
<keyword evidence="2" id="KW-0732">Signal</keyword>
<accession>A0A2A9MFM6</accession>
<dbReference type="EMBL" id="NWUJ01000006">
    <property type="protein sequence ID" value="PFH34453.1"/>
    <property type="molecule type" value="Genomic_DNA"/>
</dbReference>
<comment type="caution">
    <text evidence="3">The sequence shown here is derived from an EMBL/GenBank/DDBJ whole genome shotgun (WGS) entry which is preliminary data.</text>
</comment>
<dbReference type="RefSeq" id="XP_029218462.1">
    <property type="nucleotide sequence ID" value="XM_029364879.1"/>
</dbReference>